<keyword evidence="1" id="KW-0808">Transferase</keyword>
<evidence type="ECO:0000313" key="5">
    <source>
        <dbReference type="Proteomes" id="UP000533598"/>
    </source>
</evidence>
<feature type="domain" description="N-acetyltransferase" evidence="3">
    <location>
        <begin position="115"/>
        <end position="246"/>
    </location>
</feature>
<dbReference type="InterPro" id="IPR000182">
    <property type="entry name" value="GNAT_dom"/>
</dbReference>
<dbReference type="SUPFAM" id="SSF55729">
    <property type="entry name" value="Acyl-CoA N-acyltransferases (Nat)"/>
    <property type="match status" value="1"/>
</dbReference>
<proteinExistence type="predicted"/>
<dbReference type="InterPro" id="IPR016181">
    <property type="entry name" value="Acyl_CoA_acyltransferase"/>
</dbReference>
<dbReference type="Pfam" id="PF24553">
    <property type="entry name" value="Rv0428c_C"/>
    <property type="match status" value="1"/>
</dbReference>
<gene>
    <name evidence="4" type="ORF">HNR67_001697</name>
</gene>
<sequence length="246" mass="26792">MHTQSISFGRLASEAWPGLHTREVDGWLVRTAGGVTNRANSVLAEQSPTDLEAALTEVERHYARLGQPSVFQVGPDSRPTNLDEVLAARGYRIVTPVHGQTAPIPTALAALGEQTRHPVVTDHPTETWLDLHWAESGRTDPAGRFITHQILTAVPAGYANLNDQALARGALVRDWVGIFGMWVDPAARGQGLARAVLAGLLHWAADRGATHAFLQVMEQNTVAQRLYASAGFSTVSRYHYRVLDQP</sequence>
<keyword evidence="4" id="KW-0689">Ribosomal protein</keyword>
<name>A0A7W7FUA2_9PSEU</name>
<evidence type="ECO:0000313" key="4">
    <source>
        <dbReference type="EMBL" id="MBB4675579.1"/>
    </source>
</evidence>
<dbReference type="PANTHER" id="PTHR43877">
    <property type="entry name" value="AMINOALKYLPHOSPHONATE N-ACETYLTRANSFERASE-RELATED-RELATED"/>
    <property type="match status" value="1"/>
</dbReference>
<dbReference type="RefSeq" id="WP_185001534.1">
    <property type="nucleotide sequence ID" value="NZ_BAAAUI010000040.1"/>
</dbReference>
<dbReference type="GO" id="GO:0005840">
    <property type="term" value="C:ribosome"/>
    <property type="evidence" value="ECO:0007669"/>
    <property type="project" value="UniProtKB-KW"/>
</dbReference>
<dbReference type="GO" id="GO:0016747">
    <property type="term" value="F:acyltransferase activity, transferring groups other than amino-acyl groups"/>
    <property type="evidence" value="ECO:0007669"/>
    <property type="project" value="InterPro"/>
</dbReference>
<dbReference type="CDD" id="cd04301">
    <property type="entry name" value="NAT_SF"/>
    <property type="match status" value="1"/>
</dbReference>
<reference evidence="4 5" key="1">
    <citation type="submission" date="2020-08" db="EMBL/GenBank/DDBJ databases">
        <title>Sequencing the genomes of 1000 actinobacteria strains.</title>
        <authorList>
            <person name="Klenk H.-P."/>
        </authorList>
    </citation>
    <scope>NUCLEOTIDE SEQUENCE [LARGE SCALE GENOMIC DNA]</scope>
    <source>
        <strain evidence="4 5">DSM 44230</strain>
    </source>
</reference>
<dbReference type="PROSITE" id="PS51186">
    <property type="entry name" value="GNAT"/>
    <property type="match status" value="1"/>
</dbReference>
<keyword evidence="5" id="KW-1185">Reference proteome</keyword>
<dbReference type="EMBL" id="JACHMH010000001">
    <property type="protein sequence ID" value="MBB4675579.1"/>
    <property type="molecule type" value="Genomic_DNA"/>
</dbReference>
<dbReference type="AlphaFoldDB" id="A0A7W7FUA2"/>
<evidence type="ECO:0000256" key="1">
    <source>
        <dbReference type="ARBA" id="ARBA00022679"/>
    </source>
</evidence>
<dbReference type="Gene3D" id="3.40.630.30">
    <property type="match status" value="1"/>
</dbReference>
<protein>
    <submittedName>
        <fullName evidence="4">Ribosomal protein S18 acetylase RimI-like enzyme</fullName>
    </submittedName>
</protein>
<evidence type="ECO:0000259" key="3">
    <source>
        <dbReference type="PROSITE" id="PS51186"/>
    </source>
</evidence>
<comment type="caution">
    <text evidence="4">The sequence shown here is derived from an EMBL/GenBank/DDBJ whole genome shotgun (WGS) entry which is preliminary data.</text>
</comment>
<dbReference type="InterPro" id="IPR056935">
    <property type="entry name" value="Rv0428c-like_C"/>
</dbReference>
<organism evidence="4 5">
    <name type="scientific">Crossiella cryophila</name>
    <dbReference type="NCBI Taxonomy" id="43355"/>
    <lineage>
        <taxon>Bacteria</taxon>
        <taxon>Bacillati</taxon>
        <taxon>Actinomycetota</taxon>
        <taxon>Actinomycetes</taxon>
        <taxon>Pseudonocardiales</taxon>
        <taxon>Pseudonocardiaceae</taxon>
        <taxon>Crossiella</taxon>
    </lineage>
</organism>
<dbReference type="Proteomes" id="UP000533598">
    <property type="component" value="Unassembled WGS sequence"/>
</dbReference>
<keyword evidence="4" id="KW-0687">Ribonucleoprotein</keyword>
<dbReference type="InterPro" id="IPR050832">
    <property type="entry name" value="Bact_Acetyltransf"/>
</dbReference>
<evidence type="ECO:0000256" key="2">
    <source>
        <dbReference type="ARBA" id="ARBA00023315"/>
    </source>
</evidence>
<keyword evidence="2" id="KW-0012">Acyltransferase</keyword>
<accession>A0A7W7FUA2</accession>